<gene>
    <name evidence="1" type="ORF">JYK14_25900</name>
</gene>
<organism evidence="1 2">
    <name type="scientific">Siccirubricoccus soli</name>
    <dbReference type="NCBI Taxonomy" id="2899147"/>
    <lineage>
        <taxon>Bacteria</taxon>
        <taxon>Pseudomonadati</taxon>
        <taxon>Pseudomonadota</taxon>
        <taxon>Alphaproteobacteria</taxon>
        <taxon>Acetobacterales</taxon>
        <taxon>Roseomonadaceae</taxon>
        <taxon>Siccirubricoccus</taxon>
    </lineage>
</organism>
<comment type="caution">
    <text evidence="1">The sequence shown here is derived from an EMBL/GenBank/DDBJ whole genome shotgun (WGS) entry which is preliminary data.</text>
</comment>
<accession>A0ABT1DCA5</accession>
<dbReference type="Proteomes" id="UP001523392">
    <property type="component" value="Unassembled WGS sequence"/>
</dbReference>
<protein>
    <submittedName>
        <fullName evidence="1">Uncharacterized protein</fullName>
    </submittedName>
</protein>
<dbReference type="EMBL" id="JAFIRR010000205">
    <property type="protein sequence ID" value="MCO6419572.1"/>
    <property type="molecule type" value="Genomic_DNA"/>
</dbReference>
<sequence length="191" mass="20693">MDTLRCNDLPPERWHARRGFLALPLLLVACAADPVGDYLYGFGDPVRGAALYAPQNLGDTSRWQGQPARAALAVEQLEFLANEVATNPIYAPEIDPLVQVQLDAARTEMRGFLGIASGTAPQLVIAAMRRVHDALRGGRRAAAEAALSSPAFAAGPLVTLQRLAALPRLPRTAEAANAVYAEFRRLENRRR</sequence>
<name>A0ABT1DCA5_9PROT</name>
<keyword evidence="2" id="KW-1185">Reference proteome</keyword>
<proteinExistence type="predicted"/>
<dbReference type="RefSeq" id="WP_252956261.1">
    <property type="nucleotide sequence ID" value="NZ_JAFIRR010000205.1"/>
</dbReference>
<evidence type="ECO:0000313" key="1">
    <source>
        <dbReference type="EMBL" id="MCO6419572.1"/>
    </source>
</evidence>
<evidence type="ECO:0000313" key="2">
    <source>
        <dbReference type="Proteomes" id="UP001523392"/>
    </source>
</evidence>
<reference evidence="1 2" key="1">
    <citation type="submission" date="2021-12" db="EMBL/GenBank/DDBJ databases">
        <title>Siccirubricoccus leaddurans sp. nov., a high concentration Zn2+ tolerance bacterium.</title>
        <authorList>
            <person name="Cao Y."/>
        </authorList>
    </citation>
    <scope>NUCLEOTIDE SEQUENCE [LARGE SCALE GENOMIC DNA]</scope>
    <source>
        <strain evidence="1 2">KC 17139</strain>
    </source>
</reference>
<dbReference type="PROSITE" id="PS51257">
    <property type="entry name" value="PROKAR_LIPOPROTEIN"/>
    <property type="match status" value="1"/>
</dbReference>